<dbReference type="HOGENOM" id="CLU_014881_3_2_9"/>
<keyword evidence="3" id="KW-0479">Metal-binding</keyword>
<dbReference type="InterPro" id="IPR037225">
    <property type="entry name" value="Nuo51_FMN-bd_sf"/>
</dbReference>
<dbReference type="Gene3D" id="6.10.250.1450">
    <property type="match status" value="1"/>
</dbReference>
<dbReference type="Pfam" id="PF13237">
    <property type="entry name" value="Fer4_10"/>
    <property type="match status" value="1"/>
</dbReference>
<name>F6DTP3_DESRL</name>
<dbReference type="OrthoDB" id="9761899at2"/>
<dbReference type="InterPro" id="IPR036249">
    <property type="entry name" value="Thioredoxin-like_sf"/>
</dbReference>
<dbReference type="NCBIfam" id="NF040902">
    <property type="entry name" value="NuoF_pre_CCxxC"/>
    <property type="match status" value="1"/>
</dbReference>
<dbReference type="InterPro" id="IPR017900">
    <property type="entry name" value="4Fe4S_Fe_S_CS"/>
</dbReference>
<dbReference type="Gene3D" id="3.40.30.10">
    <property type="entry name" value="Glutaredoxin"/>
    <property type="match status" value="1"/>
</dbReference>
<feature type="domain" description="4Fe-4S ferredoxin-type" evidence="6">
    <location>
        <begin position="593"/>
        <end position="622"/>
    </location>
</feature>
<sequence length="650" mass="70471">MQNIMEACCRQCTHRPGSPCRRYVECRTMGPFCHTDKACREAREQFAGLVRVDREDGLKQMIVCGGTGCTSSGSGRLAEQLTEAIEKAGLTGTVRVKRTSCHGFCENGPIVHIKPEGVFYTRVQPEDAKEIVDEHLVKGKIIDRLTFQEPTSGIHYPHFQEIPFYAGQTRLLLANCGNIDPEQIGDYVAAGGYHSLVKVLQGLPPEQVIEEIQQSGLRGRGGAGFPTGRKWASARKAEGTRKFIICNADEGDPGAFMDRSVLEGDPHAVLEGMLIAGYAVGAAMGYIYCRAEYPLAIRRLKTAIQQAREYGLLGSNILNSGFDFDIILKEGAGAFVCGEGTALQASIEGNRGMPRVKPPRSTEKGLWNQPTVLNNVETLANVPLIIRLGAEEYKKIGTEGSPGTKIFALSGAVTNSGLVEVPMGVPLRDIIFGTGGGIRGGKEFKAVQLGGPSGGCLTRQHLDLPVDFDSLSSAGATIGSGGMVVMDEETCMVDVARFFLAFTQAESCGKCTPCREGTKRMLEILERMCKGSATLEDLDNLERLCRVVKNTSLCGLGQACPNPVLSTLKYFREEYLAHIVDKRCPAGVCSELVSYRIDEEKCRGCGLCTKICPVQAIHGEKKQPHVIDHSECIRCGSCLTRCKFKAVVRS</sequence>
<dbReference type="SUPFAM" id="SSF142019">
    <property type="entry name" value="Nqo1 FMN-binding domain-like"/>
    <property type="match status" value="1"/>
</dbReference>
<dbReference type="SUPFAM" id="SSF142984">
    <property type="entry name" value="Nqo1 middle domain-like"/>
    <property type="match status" value="1"/>
</dbReference>
<dbReference type="Proteomes" id="UP000009234">
    <property type="component" value="Chromosome"/>
</dbReference>
<reference evidence="8" key="1">
    <citation type="submission" date="2011-05" db="EMBL/GenBank/DDBJ databases">
        <title>Complete sequence of Desulfotomaculum ruminis DSM 2154.</title>
        <authorList>
            <person name="Lucas S."/>
            <person name="Copeland A."/>
            <person name="Lapidus A."/>
            <person name="Cheng J.-F."/>
            <person name="Goodwin L."/>
            <person name="Pitluck S."/>
            <person name="Lu M."/>
            <person name="Detter J.C."/>
            <person name="Han C."/>
            <person name="Tapia R."/>
            <person name="Land M."/>
            <person name="Hauser L."/>
            <person name="Kyrpides N."/>
            <person name="Ivanova N."/>
            <person name="Mikhailova N."/>
            <person name="Pagani I."/>
            <person name="Stams A.J.M."/>
            <person name="Plugge C.M."/>
            <person name="Muyzer G."/>
            <person name="Kuever J."/>
            <person name="Parshina S.N."/>
            <person name="Ivanova A.E."/>
            <person name="Nazina T.N."/>
            <person name="Brambilla E."/>
            <person name="Spring S."/>
            <person name="Klenk H.-P."/>
            <person name="Woyke T."/>
        </authorList>
    </citation>
    <scope>NUCLEOTIDE SEQUENCE [LARGE SCALE GENOMIC DNA]</scope>
    <source>
        <strain evidence="8">ATCC 23193 / DSM 2154 / NCIB 8452 / DL</strain>
    </source>
</reference>
<evidence type="ECO:0000313" key="8">
    <source>
        <dbReference type="Proteomes" id="UP000009234"/>
    </source>
</evidence>
<dbReference type="GO" id="GO:0051539">
    <property type="term" value="F:4 iron, 4 sulfur cluster binding"/>
    <property type="evidence" value="ECO:0007669"/>
    <property type="project" value="UniProtKB-KW"/>
</dbReference>
<dbReference type="Pfam" id="PF01512">
    <property type="entry name" value="Complex1_51K"/>
    <property type="match status" value="1"/>
</dbReference>
<keyword evidence="8" id="KW-1185">Reference proteome</keyword>
<dbReference type="STRING" id="696281.Desru_3004"/>
<comment type="similarity">
    <text evidence="1">Belongs to the complex I 51 kDa subunit family.</text>
</comment>
<proteinExistence type="inferred from homology"/>
<dbReference type="PROSITE" id="PS51379">
    <property type="entry name" value="4FE4S_FER_2"/>
    <property type="match status" value="2"/>
</dbReference>
<evidence type="ECO:0000256" key="3">
    <source>
        <dbReference type="ARBA" id="ARBA00022723"/>
    </source>
</evidence>
<dbReference type="InterPro" id="IPR011538">
    <property type="entry name" value="Nuo51_FMN-bd"/>
</dbReference>
<organism evidence="7 8">
    <name type="scientific">Desulforamulus ruminis (strain ATCC 23193 / DSM 2154 / NCIMB 8452 / DL)</name>
    <name type="common">Desulfotomaculum ruminis</name>
    <dbReference type="NCBI Taxonomy" id="696281"/>
    <lineage>
        <taxon>Bacteria</taxon>
        <taxon>Bacillati</taxon>
        <taxon>Bacillota</taxon>
        <taxon>Clostridia</taxon>
        <taxon>Eubacteriales</taxon>
        <taxon>Peptococcaceae</taxon>
        <taxon>Desulforamulus</taxon>
    </lineage>
</organism>
<protein>
    <submittedName>
        <fullName evidence="7">NADH dehydrogenase (Quinone)</fullName>
        <ecNumber evidence="7">1.6.99.5</ecNumber>
    </submittedName>
</protein>
<dbReference type="Gene3D" id="3.10.20.600">
    <property type="match status" value="1"/>
</dbReference>
<dbReference type="RefSeq" id="WP_013842969.1">
    <property type="nucleotide sequence ID" value="NC_015589.1"/>
</dbReference>
<dbReference type="FunFam" id="3.40.50.11540:FF:000001">
    <property type="entry name" value="NADH dehydrogenase [ubiquinone] flavoprotein 1, mitochondrial"/>
    <property type="match status" value="1"/>
</dbReference>
<keyword evidence="4" id="KW-0408">Iron</keyword>
<keyword evidence="2" id="KW-0004">4Fe-4S</keyword>
<dbReference type="PANTHER" id="PTHR43578:SF3">
    <property type="entry name" value="NADH-QUINONE OXIDOREDUCTASE SUBUNIT F"/>
    <property type="match status" value="1"/>
</dbReference>
<dbReference type="KEGG" id="dru:Desru_3004"/>
<dbReference type="eggNOG" id="COG1894">
    <property type="taxonomic scope" value="Bacteria"/>
</dbReference>
<dbReference type="EMBL" id="CP002780">
    <property type="protein sequence ID" value="AEG61217.1"/>
    <property type="molecule type" value="Genomic_DNA"/>
</dbReference>
<dbReference type="Gene3D" id="3.30.70.20">
    <property type="match status" value="1"/>
</dbReference>
<feature type="domain" description="4Fe-4S ferredoxin-type" evidence="6">
    <location>
        <begin position="623"/>
        <end position="650"/>
    </location>
</feature>
<dbReference type="GO" id="GO:0010181">
    <property type="term" value="F:FMN binding"/>
    <property type="evidence" value="ECO:0007669"/>
    <property type="project" value="InterPro"/>
</dbReference>
<keyword evidence="7" id="KW-0560">Oxidoreductase</keyword>
<dbReference type="InterPro" id="IPR037207">
    <property type="entry name" value="Nuop51_4Fe4S-bd_sf"/>
</dbReference>
<evidence type="ECO:0000256" key="4">
    <source>
        <dbReference type="ARBA" id="ARBA00023004"/>
    </source>
</evidence>
<dbReference type="EC" id="1.6.99.5" evidence="7"/>
<dbReference type="InterPro" id="IPR001949">
    <property type="entry name" value="NADH-UbQ_OxRdtase_51kDa_CS"/>
</dbReference>
<dbReference type="CDD" id="cd02980">
    <property type="entry name" value="TRX_Fd_family"/>
    <property type="match status" value="1"/>
</dbReference>
<dbReference type="SUPFAM" id="SSF140490">
    <property type="entry name" value="Nqo1C-terminal domain-like"/>
    <property type="match status" value="1"/>
</dbReference>
<dbReference type="Gene3D" id="3.40.50.11540">
    <property type="entry name" value="NADH-ubiquinone oxidoreductase 51kDa subunit"/>
    <property type="match status" value="1"/>
</dbReference>
<dbReference type="GO" id="GO:0016491">
    <property type="term" value="F:oxidoreductase activity"/>
    <property type="evidence" value="ECO:0007669"/>
    <property type="project" value="UniProtKB-KW"/>
</dbReference>
<dbReference type="SUPFAM" id="SSF54862">
    <property type="entry name" value="4Fe-4S ferredoxins"/>
    <property type="match status" value="1"/>
</dbReference>
<dbReference type="SUPFAM" id="SSF52833">
    <property type="entry name" value="Thioredoxin-like"/>
    <property type="match status" value="1"/>
</dbReference>
<dbReference type="FunFam" id="1.20.1440.230:FF:000001">
    <property type="entry name" value="Mitochondrial NADH dehydrogenase flavoprotein 1"/>
    <property type="match status" value="1"/>
</dbReference>
<dbReference type="SMART" id="SM00928">
    <property type="entry name" value="NADH_4Fe-4S"/>
    <property type="match status" value="1"/>
</dbReference>
<dbReference type="PANTHER" id="PTHR43578">
    <property type="entry name" value="NADH-QUINONE OXIDOREDUCTASE SUBUNIT F"/>
    <property type="match status" value="1"/>
</dbReference>
<dbReference type="Pfam" id="PF01257">
    <property type="entry name" value="2Fe-2S_thioredx"/>
    <property type="match status" value="1"/>
</dbReference>
<evidence type="ECO:0000256" key="5">
    <source>
        <dbReference type="ARBA" id="ARBA00023014"/>
    </source>
</evidence>
<dbReference type="GO" id="GO:0046872">
    <property type="term" value="F:metal ion binding"/>
    <property type="evidence" value="ECO:0007669"/>
    <property type="project" value="UniProtKB-KW"/>
</dbReference>
<dbReference type="PROSITE" id="PS00645">
    <property type="entry name" value="COMPLEX1_51K_2"/>
    <property type="match status" value="1"/>
</dbReference>
<evidence type="ECO:0000256" key="1">
    <source>
        <dbReference type="ARBA" id="ARBA00007523"/>
    </source>
</evidence>
<evidence type="ECO:0000256" key="2">
    <source>
        <dbReference type="ARBA" id="ARBA00022485"/>
    </source>
</evidence>
<dbReference type="AlphaFoldDB" id="F6DTP3"/>
<dbReference type="InterPro" id="IPR017896">
    <property type="entry name" value="4Fe4S_Fe-S-bd"/>
</dbReference>
<dbReference type="Gene3D" id="1.20.1440.230">
    <property type="entry name" value="NADH-ubiquinone oxidoreductase 51kDa subunit, iron-sulphur binding domain"/>
    <property type="match status" value="1"/>
</dbReference>
<gene>
    <name evidence="7" type="ordered locus">Desru_3004</name>
</gene>
<dbReference type="NCBIfam" id="NF010120">
    <property type="entry name" value="PRK13596.1"/>
    <property type="match status" value="1"/>
</dbReference>
<evidence type="ECO:0000313" key="7">
    <source>
        <dbReference type="EMBL" id="AEG61217.1"/>
    </source>
</evidence>
<evidence type="ECO:0000259" key="6">
    <source>
        <dbReference type="PROSITE" id="PS51379"/>
    </source>
</evidence>
<reference evidence="7 8" key="2">
    <citation type="journal article" date="2012" name="Stand. Genomic Sci.">
        <title>Complete genome sequence of the sulfate-reducing firmicute Desulfotomaculum ruminis type strain (DL(T)).</title>
        <authorList>
            <person name="Spring S."/>
            <person name="Visser M."/>
            <person name="Lu M."/>
            <person name="Copeland A."/>
            <person name="Lapidus A."/>
            <person name="Lucas S."/>
            <person name="Cheng J.F."/>
            <person name="Han C."/>
            <person name="Tapia R."/>
            <person name="Goodwin L.A."/>
            <person name="Pitluck S."/>
            <person name="Ivanova N."/>
            <person name="Land M."/>
            <person name="Hauser L."/>
            <person name="Larimer F."/>
            <person name="Rohde M."/>
            <person name="Goker M."/>
            <person name="Detter J.C."/>
            <person name="Kyrpides N.C."/>
            <person name="Woyke T."/>
            <person name="Schaap P.J."/>
            <person name="Plugge C.M."/>
            <person name="Muyzer G."/>
            <person name="Kuever J."/>
            <person name="Pereira I.A."/>
            <person name="Parshina S.N."/>
            <person name="Bernier-Latmani R."/>
            <person name="Stams A.J."/>
            <person name="Klenk H.P."/>
        </authorList>
    </citation>
    <scope>NUCLEOTIDE SEQUENCE [LARGE SCALE GENOMIC DNA]</scope>
    <source>
        <strain evidence="8">ATCC 23193 / DSM 2154 / NCIB 8452 / DL</strain>
    </source>
</reference>
<dbReference type="InterPro" id="IPR019575">
    <property type="entry name" value="Nuop51_4Fe4S-bd"/>
</dbReference>
<dbReference type="Pfam" id="PF10589">
    <property type="entry name" value="NADH_4Fe-4S"/>
    <property type="match status" value="1"/>
</dbReference>
<dbReference type="GO" id="GO:0008137">
    <property type="term" value="F:NADH dehydrogenase (ubiquinone) activity"/>
    <property type="evidence" value="ECO:0007669"/>
    <property type="project" value="InterPro"/>
</dbReference>
<keyword evidence="5" id="KW-0411">Iron-sulfur</keyword>
<accession>F6DTP3</accession>
<dbReference type="PROSITE" id="PS00198">
    <property type="entry name" value="4FE4S_FER_1"/>
    <property type="match status" value="1"/>
</dbReference>